<keyword evidence="1" id="KW-0812">Transmembrane</keyword>
<comment type="caution">
    <text evidence="2">The sequence shown here is derived from an EMBL/GenBank/DDBJ whole genome shotgun (WGS) entry which is preliminary data.</text>
</comment>
<gene>
    <name evidence="2" type="ORF">PIB30_060885</name>
</gene>
<evidence type="ECO:0000313" key="3">
    <source>
        <dbReference type="Proteomes" id="UP001341840"/>
    </source>
</evidence>
<proteinExistence type="predicted"/>
<evidence type="ECO:0000256" key="1">
    <source>
        <dbReference type="SAM" id="Phobius"/>
    </source>
</evidence>
<reference evidence="2 3" key="1">
    <citation type="journal article" date="2023" name="Plants (Basel)">
        <title>Bridging the Gap: Combining Genomics and Transcriptomics Approaches to Understand Stylosanthes scabra, an Orphan Legume from the Brazilian Caatinga.</title>
        <authorList>
            <person name="Ferreira-Neto J.R.C."/>
            <person name="da Silva M.D."/>
            <person name="Binneck E."/>
            <person name="de Melo N.F."/>
            <person name="da Silva R.H."/>
            <person name="de Melo A.L.T.M."/>
            <person name="Pandolfi V."/>
            <person name="Bustamante F.O."/>
            <person name="Brasileiro-Vidal A.C."/>
            <person name="Benko-Iseppon A.M."/>
        </authorList>
    </citation>
    <scope>NUCLEOTIDE SEQUENCE [LARGE SCALE GENOMIC DNA]</scope>
    <source>
        <tissue evidence="2">Leaves</tissue>
    </source>
</reference>
<sequence>MGDLIARFRELGTHRPALLHVMLLDAYAFQRQLAHVSVAAFILLGFVLHKVYRRQRSQRVLPKLIYDVGPSHRYEKQLTSHSLVAVRLWNFILSLRILTGIHLAQNDKD</sequence>
<dbReference type="EMBL" id="JASCZI010060959">
    <property type="protein sequence ID" value="MED6136993.1"/>
    <property type="molecule type" value="Genomic_DNA"/>
</dbReference>
<keyword evidence="1" id="KW-0472">Membrane</keyword>
<evidence type="ECO:0000313" key="2">
    <source>
        <dbReference type="EMBL" id="MED6136993.1"/>
    </source>
</evidence>
<dbReference type="Proteomes" id="UP001341840">
    <property type="component" value="Unassembled WGS sequence"/>
</dbReference>
<protein>
    <submittedName>
        <fullName evidence="2">Uncharacterized protein</fullName>
    </submittedName>
</protein>
<keyword evidence="1" id="KW-1133">Transmembrane helix</keyword>
<organism evidence="2 3">
    <name type="scientific">Stylosanthes scabra</name>
    <dbReference type="NCBI Taxonomy" id="79078"/>
    <lineage>
        <taxon>Eukaryota</taxon>
        <taxon>Viridiplantae</taxon>
        <taxon>Streptophyta</taxon>
        <taxon>Embryophyta</taxon>
        <taxon>Tracheophyta</taxon>
        <taxon>Spermatophyta</taxon>
        <taxon>Magnoliopsida</taxon>
        <taxon>eudicotyledons</taxon>
        <taxon>Gunneridae</taxon>
        <taxon>Pentapetalae</taxon>
        <taxon>rosids</taxon>
        <taxon>fabids</taxon>
        <taxon>Fabales</taxon>
        <taxon>Fabaceae</taxon>
        <taxon>Papilionoideae</taxon>
        <taxon>50 kb inversion clade</taxon>
        <taxon>dalbergioids sensu lato</taxon>
        <taxon>Dalbergieae</taxon>
        <taxon>Pterocarpus clade</taxon>
        <taxon>Stylosanthes</taxon>
    </lineage>
</organism>
<accession>A0ABU6SM15</accession>
<name>A0ABU6SM15_9FABA</name>
<feature type="transmembrane region" description="Helical" evidence="1">
    <location>
        <begin position="32"/>
        <end position="52"/>
    </location>
</feature>
<keyword evidence="3" id="KW-1185">Reference proteome</keyword>